<comment type="caution">
    <text evidence="2">The sequence shown here is derived from an EMBL/GenBank/DDBJ whole genome shotgun (WGS) entry which is preliminary data.</text>
</comment>
<dbReference type="RefSeq" id="WP_109417764.1">
    <property type="nucleotide sequence ID" value="NZ_QEAS01000021.1"/>
</dbReference>
<keyword evidence="3" id="KW-1185">Reference proteome</keyword>
<dbReference type="OrthoDB" id="966005at2"/>
<sequence length="166" mass="18108">MSTIKFTLFTLTILAFLNTNVKAQAPISRAQNVFVELGGPGLLVSANYDTRFTQKRDGIGGRLGAGYMSVDNSSLFTLPLQANYLLGKEGKYFEIGLGATYINLGDDDDDDFLSFDSSSSLIGTMTFGYRYQPETSGFSFRASINPIFNKSGFIPYFAGISLGYAF</sequence>
<feature type="chain" id="PRO_5015693534" description="Outer membrane protein beta-barrel domain-containing protein" evidence="1">
    <location>
        <begin position="24"/>
        <end position="166"/>
    </location>
</feature>
<name>A0A2U2PBE1_9SPHI</name>
<keyword evidence="1" id="KW-0732">Signal</keyword>
<protein>
    <recommendedName>
        <fullName evidence="4">Outer membrane protein beta-barrel domain-containing protein</fullName>
    </recommendedName>
</protein>
<dbReference type="AlphaFoldDB" id="A0A2U2PBE1"/>
<proteinExistence type="predicted"/>
<dbReference type="EMBL" id="QEAS01000021">
    <property type="protein sequence ID" value="PWG78702.1"/>
    <property type="molecule type" value="Genomic_DNA"/>
</dbReference>
<feature type="signal peptide" evidence="1">
    <location>
        <begin position="1"/>
        <end position="23"/>
    </location>
</feature>
<organism evidence="2 3">
    <name type="scientific">Pararcticibacter amylolyticus</name>
    <dbReference type="NCBI Taxonomy" id="2173175"/>
    <lineage>
        <taxon>Bacteria</taxon>
        <taxon>Pseudomonadati</taxon>
        <taxon>Bacteroidota</taxon>
        <taxon>Sphingobacteriia</taxon>
        <taxon>Sphingobacteriales</taxon>
        <taxon>Sphingobacteriaceae</taxon>
        <taxon>Pararcticibacter</taxon>
    </lineage>
</organism>
<evidence type="ECO:0008006" key="4">
    <source>
        <dbReference type="Google" id="ProtNLM"/>
    </source>
</evidence>
<evidence type="ECO:0000313" key="2">
    <source>
        <dbReference type="EMBL" id="PWG78702.1"/>
    </source>
</evidence>
<dbReference type="Proteomes" id="UP000245647">
    <property type="component" value="Unassembled WGS sequence"/>
</dbReference>
<evidence type="ECO:0000256" key="1">
    <source>
        <dbReference type="SAM" id="SignalP"/>
    </source>
</evidence>
<evidence type="ECO:0000313" key="3">
    <source>
        <dbReference type="Proteomes" id="UP000245647"/>
    </source>
</evidence>
<reference evidence="2 3" key="1">
    <citation type="submission" date="2018-04" db="EMBL/GenBank/DDBJ databases">
        <title>Pedobacter chongqingensis sp. nov., isolated from a rottenly hemp rope.</title>
        <authorList>
            <person name="Cai Y."/>
        </authorList>
    </citation>
    <scope>NUCLEOTIDE SEQUENCE [LARGE SCALE GENOMIC DNA]</scope>
    <source>
        <strain evidence="2 3">FJ4-8</strain>
    </source>
</reference>
<accession>A0A2U2PBE1</accession>
<gene>
    <name evidence="2" type="ORF">DDR33_21005</name>
</gene>